<reference evidence="1" key="1">
    <citation type="submission" date="2020-08" db="EMBL/GenBank/DDBJ databases">
        <title>Multicomponent nature underlies the extraordinary mechanical properties of spider dragline silk.</title>
        <authorList>
            <person name="Kono N."/>
            <person name="Nakamura H."/>
            <person name="Mori M."/>
            <person name="Yoshida Y."/>
            <person name="Ohtoshi R."/>
            <person name="Malay A.D."/>
            <person name="Moran D.A.P."/>
            <person name="Tomita M."/>
            <person name="Numata K."/>
            <person name="Arakawa K."/>
        </authorList>
    </citation>
    <scope>NUCLEOTIDE SEQUENCE</scope>
</reference>
<sequence>MARPGPEFELSNDVRVRERSSFFLAVISSHDQLRGEAASVIAATESITDKSDVRVRSCVTCGIGKNESLQTTDMSSKCKVLEPPLHHTRSTSTSMPDAH</sequence>
<accession>A0A8X6U9U2</accession>
<dbReference type="Proteomes" id="UP000887013">
    <property type="component" value="Unassembled WGS sequence"/>
</dbReference>
<keyword evidence="2" id="KW-1185">Reference proteome</keyword>
<evidence type="ECO:0000313" key="2">
    <source>
        <dbReference type="Proteomes" id="UP000887013"/>
    </source>
</evidence>
<proteinExistence type="predicted"/>
<dbReference type="EMBL" id="BMAW01121834">
    <property type="protein sequence ID" value="GFT95946.1"/>
    <property type="molecule type" value="Genomic_DNA"/>
</dbReference>
<gene>
    <name evidence="1" type="ORF">NPIL_427501</name>
</gene>
<name>A0A8X6U9U2_NEPPI</name>
<dbReference type="AlphaFoldDB" id="A0A8X6U9U2"/>
<evidence type="ECO:0000313" key="1">
    <source>
        <dbReference type="EMBL" id="GFT95946.1"/>
    </source>
</evidence>
<protein>
    <submittedName>
        <fullName evidence="1">Uncharacterized protein</fullName>
    </submittedName>
</protein>
<comment type="caution">
    <text evidence="1">The sequence shown here is derived from an EMBL/GenBank/DDBJ whole genome shotgun (WGS) entry which is preliminary data.</text>
</comment>
<organism evidence="1 2">
    <name type="scientific">Nephila pilipes</name>
    <name type="common">Giant wood spider</name>
    <name type="synonym">Nephila maculata</name>
    <dbReference type="NCBI Taxonomy" id="299642"/>
    <lineage>
        <taxon>Eukaryota</taxon>
        <taxon>Metazoa</taxon>
        <taxon>Ecdysozoa</taxon>
        <taxon>Arthropoda</taxon>
        <taxon>Chelicerata</taxon>
        <taxon>Arachnida</taxon>
        <taxon>Araneae</taxon>
        <taxon>Araneomorphae</taxon>
        <taxon>Entelegynae</taxon>
        <taxon>Araneoidea</taxon>
        <taxon>Nephilidae</taxon>
        <taxon>Nephila</taxon>
    </lineage>
</organism>